<evidence type="ECO:0000313" key="1">
    <source>
        <dbReference type="EMBL" id="SAI74592.1"/>
    </source>
</evidence>
<keyword evidence="2" id="KW-1185">Reference proteome</keyword>
<name>A0A157SVU6_9BORD</name>
<proteinExistence type="predicted"/>
<protein>
    <submittedName>
        <fullName evidence="1">Uncharacterized protein</fullName>
    </submittedName>
</protein>
<organism evidence="1 2">
    <name type="scientific">Bordetella ansorpii</name>
    <dbReference type="NCBI Taxonomy" id="288768"/>
    <lineage>
        <taxon>Bacteria</taxon>
        <taxon>Pseudomonadati</taxon>
        <taxon>Pseudomonadota</taxon>
        <taxon>Betaproteobacteria</taxon>
        <taxon>Burkholderiales</taxon>
        <taxon>Alcaligenaceae</taxon>
        <taxon>Bordetella</taxon>
    </lineage>
</organism>
<sequence length="66" mass="7126">MLTRTVPTPTTLGLFTCGICNRRQPDYDVIICSPPIMIRCRACTAAARGDQHAPARQSNAEAADHA</sequence>
<dbReference type="EMBL" id="FKIF01000010">
    <property type="protein sequence ID" value="SAI74592.1"/>
    <property type="molecule type" value="Genomic_DNA"/>
</dbReference>
<accession>A0A157SVU6</accession>
<dbReference type="STRING" id="288768.SAMEA3906486_05308"/>
<dbReference type="RefSeq" id="WP_066134038.1">
    <property type="nucleotide sequence ID" value="NZ_FKIF01000010.1"/>
</dbReference>
<dbReference type="AlphaFoldDB" id="A0A157SVU6"/>
<reference evidence="1 2" key="1">
    <citation type="submission" date="2016-04" db="EMBL/GenBank/DDBJ databases">
        <authorList>
            <consortium name="Pathogen Informatics"/>
        </authorList>
    </citation>
    <scope>NUCLEOTIDE SEQUENCE [LARGE SCALE GENOMIC DNA]</scope>
    <source>
        <strain evidence="1 2">H050680373</strain>
    </source>
</reference>
<gene>
    <name evidence="1" type="ORF">SAMEA3906486_05308</name>
</gene>
<evidence type="ECO:0000313" key="2">
    <source>
        <dbReference type="Proteomes" id="UP000076848"/>
    </source>
</evidence>
<dbReference type="Proteomes" id="UP000076848">
    <property type="component" value="Unassembled WGS sequence"/>
</dbReference>